<evidence type="ECO:0000256" key="1">
    <source>
        <dbReference type="ARBA" id="ARBA00006525"/>
    </source>
</evidence>
<dbReference type="Pfam" id="PF21102">
    <property type="entry name" value="DprA_N"/>
    <property type="match status" value="1"/>
</dbReference>
<dbReference type="Pfam" id="PF17782">
    <property type="entry name" value="WHD_DprA"/>
    <property type="match status" value="1"/>
</dbReference>
<proteinExistence type="inferred from homology"/>
<comment type="similarity">
    <text evidence="1">Belongs to the DprA/Smf family.</text>
</comment>
<comment type="caution">
    <text evidence="4">The sequence shown here is derived from an EMBL/GenBank/DDBJ whole genome shotgun (WGS) entry which is preliminary data.</text>
</comment>
<dbReference type="InterPro" id="IPR057666">
    <property type="entry name" value="DrpA_SLOG"/>
</dbReference>
<organism evidence="4 5">
    <name type="scientific">Microbulbifer salipaludis</name>
    <dbReference type="NCBI Taxonomy" id="187980"/>
    <lineage>
        <taxon>Bacteria</taxon>
        <taxon>Pseudomonadati</taxon>
        <taxon>Pseudomonadota</taxon>
        <taxon>Gammaproteobacteria</taxon>
        <taxon>Cellvibrionales</taxon>
        <taxon>Microbulbiferaceae</taxon>
        <taxon>Microbulbifer</taxon>
    </lineage>
</organism>
<dbReference type="Gene3D" id="1.10.10.10">
    <property type="entry name" value="Winged helix-like DNA-binding domain superfamily/Winged helix DNA-binding domain"/>
    <property type="match status" value="1"/>
</dbReference>
<dbReference type="InterPro" id="IPR041614">
    <property type="entry name" value="DprA_WH"/>
</dbReference>
<evidence type="ECO:0000313" key="5">
    <source>
        <dbReference type="Proteomes" id="UP000664293"/>
    </source>
</evidence>
<gene>
    <name evidence="4" type="primary">dprA</name>
    <name evidence="4" type="ORF">JF535_01615</name>
</gene>
<sequence>MDALTATLSLLRLEGIGPGLYWQLVERFGSAQMALQQPPAQLPRTLPDRARAQLAEFQRLALDSELGQWALAQRQRCAEACIYLMHRDDDSYPALLREIPRPPPVLYLRGNPDSLSLPQVAVVGARRATRAGLDNAQAFSADLAAAGFAITSGLALGVDAAAHKGALQGGGTTIAVLGTGVDQIYPRRNSPLAEQILEGNGAIISELPLGTAPEAGNFPRRNRIIAGLSLGTLLVEAAVRSGSLITARLALEQNREVFAIPGSIHNPMARGCHHMIKHGAQLTETSGDIVQHLGGLLSGLAQQTGLFDAPPASDEIAKLPEAQRQVMRALGADPRSIEQLARDTGADAGALMACLLQLELEGLVEQLPGGYQLTGPGNMALQALVEEPKSRYGLA</sequence>
<dbReference type="RefSeq" id="WP_206998288.1">
    <property type="nucleotide sequence ID" value="NZ_JAEKJR010000001.1"/>
</dbReference>
<dbReference type="InterPro" id="IPR036388">
    <property type="entry name" value="WH-like_DNA-bd_sf"/>
</dbReference>
<protein>
    <submittedName>
        <fullName evidence="4">DNA-protecting protein DprA</fullName>
    </submittedName>
</protein>
<reference evidence="4 5" key="1">
    <citation type="submission" date="2020-12" db="EMBL/GenBank/DDBJ databases">
        <title>Oil enriched cultivation method for isolating marine PHA-producing bacteria.</title>
        <authorList>
            <person name="Zheng W."/>
            <person name="Yu S."/>
            <person name="Huang Y."/>
        </authorList>
    </citation>
    <scope>NUCLEOTIDE SEQUENCE [LARGE SCALE GENOMIC DNA]</scope>
    <source>
        <strain evidence="4 5">SN0-2</strain>
    </source>
</reference>
<dbReference type="PANTHER" id="PTHR43022">
    <property type="entry name" value="PROTEIN SMF"/>
    <property type="match status" value="1"/>
</dbReference>
<dbReference type="Pfam" id="PF02481">
    <property type="entry name" value="DNA_processg_A"/>
    <property type="match status" value="1"/>
</dbReference>
<dbReference type="Proteomes" id="UP000664293">
    <property type="component" value="Unassembled WGS sequence"/>
</dbReference>
<keyword evidence="5" id="KW-1185">Reference proteome</keyword>
<dbReference type="SUPFAM" id="SSF102405">
    <property type="entry name" value="MCP/YpsA-like"/>
    <property type="match status" value="1"/>
</dbReference>
<evidence type="ECO:0000313" key="4">
    <source>
        <dbReference type="EMBL" id="MBN8429538.1"/>
    </source>
</evidence>
<dbReference type="InterPro" id="IPR036390">
    <property type="entry name" value="WH_DNA-bd_sf"/>
</dbReference>
<dbReference type="Gene3D" id="3.40.50.450">
    <property type="match status" value="1"/>
</dbReference>
<evidence type="ECO:0000259" key="2">
    <source>
        <dbReference type="Pfam" id="PF02481"/>
    </source>
</evidence>
<feature type="domain" description="DprA winged helix" evidence="3">
    <location>
        <begin position="310"/>
        <end position="370"/>
    </location>
</feature>
<dbReference type="EMBL" id="JAEKJR010000001">
    <property type="protein sequence ID" value="MBN8429538.1"/>
    <property type="molecule type" value="Genomic_DNA"/>
</dbReference>
<dbReference type="SUPFAM" id="SSF46785">
    <property type="entry name" value="Winged helix' DNA-binding domain"/>
    <property type="match status" value="1"/>
</dbReference>
<accession>A0ABS3E2U9</accession>
<feature type="domain" description="Smf/DprA SLOG" evidence="2">
    <location>
        <begin position="86"/>
        <end position="293"/>
    </location>
</feature>
<dbReference type="PANTHER" id="PTHR43022:SF1">
    <property type="entry name" value="PROTEIN SMF"/>
    <property type="match status" value="1"/>
</dbReference>
<name>A0ABS3E2U9_9GAMM</name>
<dbReference type="InterPro" id="IPR003488">
    <property type="entry name" value="DprA"/>
</dbReference>
<dbReference type="NCBIfam" id="TIGR00732">
    <property type="entry name" value="dprA"/>
    <property type="match status" value="1"/>
</dbReference>
<evidence type="ECO:0000259" key="3">
    <source>
        <dbReference type="Pfam" id="PF17782"/>
    </source>
</evidence>